<name>A0A2T3AAU5_9PEZI</name>
<evidence type="ECO:0000256" key="2">
    <source>
        <dbReference type="ARBA" id="ARBA00022448"/>
    </source>
</evidence>
<dbReference type="STRING" id="2025994.A0A2T3AAU5"/>
<evidence type="ECO:0000256" key="5">
    <source>
        <dbReference type="PIRNR" id="PIRNR032184"/>
    </source>
</evidence>
<dbReference type="InterPro" id="IPR004908">
    <property type="entry name" value="ATPase_V1-cplx_hsu"/>
</dbReference>
<feature type="domain" description="ATPase V1 complex subunit H C-terminal" evidence="7">
    <location>
        <begin position="358"/>
        <end position="476"/>
    </location>
</feature>
<dbReference type="Pfam" id="PF03224">
    <property type="entry name" value="V-ATPase_H_N"/>
    <property type="match status" value="1"/>
</dbReference>
<proteinExistence type="inferred from homology"/>
<dbReference type="Gene3D" id="1.25.10.10">
    <property type="entry name" value="Leucine-rich Repeat Variant"/>
    <property type="match status" value="1"/>
</dbReference>
<dbReference type="Pfam" id="PF11698">
    <property type="entry name" value="V-ATPase_H_C"/>
    <property type="match status" value="1"/>
</dbReference>
<keyword evidence="3 5" id="KW-0375">Hydrogen ion transport</keyword>
<comment type="similarity">
    <text evidence="1 5">Belongs to the V-ATPase H subunit family.</text>
</comment>
<dbReference type="FunCoup" id="A0A2T3AAU5">
    <property type="interactions" value="384"/>
</dbReference>
<evidence type="ECO:0000313" key="8">
    <source>
        <dbReference type="EMBL" id="PSR88931.1"/>
    </source>
</evidence>
<dbReference type="InterPro" id="IPR016024">
    <property type="entry name" value="ARM-type_fold"/>
</dbReference>
<dbReference type="Proteomes" id="UP000241462">
    <property type="component" value="Unassembled WGS sequence"/>
</dbReference>
<dbReference type="SUPFAM" id="SSF48371">
    <property type="entry name" value="ARM repeat"/>
    <property type="match status" value="1"/>
</dbReference>
<dbReference type="GO" id="GO:0046961">
    <property type="term" value="F:proton-transporting ATPase activity, rotational mechanism"/>
    <property type="evidence" value="ECO:0007669"/>
    <property type="project" value="UniProtKB-UniRule"/>
</dbReference>
<evidence type="ECO:0000313" key="9">
    <source>
        <dbReference type="Proteomes" id="UP000241462"/>
    </source>
</evidence>
<evidence type="ECO:0000259" key="7">
    <source>
        <dbReference type="Pfam" id="PF11698"/>
    </source>
</evidence>
<feature type="coiled-coil region" evidence="6">
    <location>
        <begin position="33"/>
        <end position="60"/>
    </location>
</feature>
<dbReference type="InterPro" id="IPR038497">
    <property type="entry name" value="ATPase_V1-cplx_hsu_C_sf"/>
</dbReference>
<dbReference type="PIRSF" id="PIRSF032184">
    <property type="entry name" value="ATPase_V1_H"/>
    <property type="match status" value="1"/>
</dbReference>
<dbReference type="InterPro" id="IPR011989">
    <property type="entry name" value="ARM-like"/>
</dbReference>
<evidence type="ECO:0000256" key="3">
    <source>
        <dbReference type="ARBA" id="ARBA00022781"/>
    </source>
</evidence>
<keyword evidence="9" id="KW-1185">Reference proteome</keyword>
<evidence type="ECO:0000256" key="6">
    <source>
        <dbReference type="SAM" id="Coils"/>
    </source>
</evidence>
<dbReference type="FunFam" id="1.25.40.150:FF:000002">
    <property type="entry name" value="V-type proton ATPase subunit H"/>
    <property type="match status" value="1"/>
</dbReference>
<comment type="function">
    <text evidence="5">Subunit of the V1 complex of vacuolar(H+)-ATPase (V-ATPase), a multisubunit enzyme composed of a peripheral complex (V1) that hydrolyzes ATP and a membrane integral complex (V0) that translocates protons. V-ATPase is responsible for acidifying and maintaining the pH of intracellular compartments.</text>
</comment>
<reference evidence="8 9" key="1">
    <citation type="journal article" date="2018" name="Mycol. Prog.">
        <title>Coniella lustricola, a new species from submerged detritus.</title>
        <authorList>
            <person name="Raudabaugh D.B."/>
            <person name="Iturriaga T."/>
            <person name="Carver A."/>
            <person name="Mondo S."/>
            <person name="Pangilinan J."/>
            <person name="Lipzen A."/>
            <person name="He G."/>
            <person name="Amirebrahimi M."/>
            <person name="Grigoriev I.V."/>
            <person name="Miller A.N."/>
        </authorList>
    </citation>
    <scope>NUCLEOTIDE SEQUENCE [LARGE SCALE GENOMIC DNA]</scope>
    <source>
        <strain evidence="8 9">B22-T-1</strain>
    </source>
</reference>
<dbReference type="OrthoDB" id="10263554at2759"/>
<organism evidence="8 9">
    <name type="scientific">Coniella lustricola</name>
    <dbReference type="NCBI Taxonomy" id="2025994"/>
    <lineage>
        <taxon>Eukaryota</taxon>
        <taxon>Fungi</taxon>
        <taxon>Dikarya</taxon>
        <taxon>Ascomycota</taxon>
        <taxon>Pezizomycotina</taxon>
        <taxon>Sordariomycetes</taxon>
        <taxon>Sordariomycetidae</taxon>
        <taxon>Diaporthales</taxon>
        <taxon>Schizoparmaceae</taxon>
        <taxon>Coniella</taxon>
    </lineage>
</organism>
<dbReference type="InterPro" id="IPR011987">
    <property type="entry name" value="ATPase_V1-cplx_hsu_C"/>
</dbReference>
<comment type="subunit">
    <text evidence="5">V-ATPase is a heteromultimeric enzyme made up of two complexes: the ATP-hydrolytic V1 complex and the proton translocation V0 complex.</text>
</comment>
<dbReference type="PANTHER" id="PTHR10698">
    <property type="entry name" value="V-TYPE PROTON ATPASE SUBUNIT H"/>
    <property type="match status" value="1"/>
</dbReference>
<dbReference type="EMBL" id="KZ678423">
    <property type="protein sequence ID" value="PSR88931.1"/>
    <property type="molecule type" value="Genomic_DNA"/>
</dbReference>
<evidence type="ECO:0000256" key="4">
    <source>
        <dbReference type="ARBA" id="ARBA00023065"/>
    </source>
</evidence>
<protein>
    <recommendedName>
        <fullName evidence="5">V-type proton ATPase subunit H</fullName>
    </recommendedName>
</protein>
<dbReference type="AlphaFoldDB" id="A0A2T3AAU5"/>
<dbReference type="InParanoid" id="A0A2T3AAU5"/>
<dbReference type="GO" id="GO:0000221">
    <property type="term" value="C:vacuolar proton-transporting V-type ATPase, V1 domain"/>
    <property type="evidence" value="ECO:0007669"/>
    <property type="project" value="UniProtKB-UniRule"/>
</dbReference>
<evidence type="ECO:0000256" key="1">
    <source>
        <dbReference type="ARBA" id="ARBA00008613"/>
    </source>
</evidence>
<accession>A0A2T3AAU5</accession>
<keyword evidence="6" id="KW-0175">Coiled coil</keyword>
<dbReference type="GO" id="GO:0000329">
    <property type="term" value="C:fungal-type vacuole membrane"/>
    <property type="evidence" value="ECO:0007669"/>
    <property type="project" value="TreeGrafter"/>
</dbReference>
<keyword evidence="4 5" id="KW-0406">Ion transport</keyword>
<keyword evidence="2 5" id="KW-0813">Transport</keyword>
<sequence length="481" mass="53639">MSLDPPTHLASLQNNIRQRPIPWDGQVRAGTLTEEQLAKIKAVERVKRDARREIVEADLDGYRILFVSEEDKPSVLEMAGKRPEVVQYILVLLKDLLDAVPSLPKALFKNGDPYKHFLPLLAHSSNAEDPIPLLTSTVLTSLMASTRDESDATVHKALPHLFSYLSSLTKNADPGLQDIGVLEYSSLLYGSVSRKQFWAQRSETVAPLVQILMTACGVGNGESNASLWSGTATGVSKGLDGSLSGGVGLQLLYHVLLVLWQLSFEAEEVGDELNEEYDIVLLYTQLLRLSPKEKTTRLLVSTLNNLLRTNQTTLLPQAVLVRLPALLQNLSTRQLTDPDLQEELTALREMLDDYTKTKTTFDEYVAEVISGHLRWSPPHRSTVFWAENARKIIDHENGAVLRKLAEIMAKPWDNDKAVLAIACNDVGALVKEVPEKRGTLEKLGLKTRVMQLMGEADENVRWESLRALGGWLKYSFENNDK</sequence>
<gene>
    <name evidence="8" type="ORF">BD289DRAFT_407665</name>
</gene>
<dbReference type="FunFam" id="1.25.10.10:FF:000326">
    <property type="entry name" value="V-type proton ATPase subunit H"/>
    <property type="match status" value="1"/>
</dbReference>
<dbReference type="Gene3D" id="1.25.40.150">
    <property type="entry name" value="V-type ATPase, subunit H, C-terminal domain"/>
    <property type="match status" value="1"/>
</dbReference>
<dbReference type="PANTHER" id="PTHR10698:SF0">
    <property type="entry name" value="V-TYPE PROTON ATPASE SUBUNIT H"/>
    <property type="match status" value="1"/>
</dbReference>